<evidence type="ECO:0000259" key="3">
    <source>
        <dbReference type="PROSITE" id="PS50801"/>
    </source>
</evidence>
<dbReference type="PROSITE" id="PS50801">
    <property type="entry name" value="STAS"/>
    <property type="match status" value="1"/>
</dbReference>
<evidence type="ECO:0000313" key="4">
    <source>
        <dbReference type="EMBL" id="EWC63903.1"/>
    </source>
</evidence>
<evidence type="ECO:0000256" key="1">
    <source>
        <dbReference type="ARBA" id="ARBA00009013"/>
    </source>
</evidence>
<dbReference type="Pfam" id="PF01740">
    <property type="entry name" value="STAS"/>
    <property type="match status" value="1"/>
</dbReference>
<accession>A0A8E3BDP0</accession>
<protein>
    <recommendedName>
        <fullName evidence="2">Anti-sigma factor antagonist</fullName>
    </recommendedName>
</protein>
<dbReference type="STRING" id="909613.UO65_0733"/>
<evidence type="ECO:0000256" key="2">
    <source>
        <dbReference type="RuleBase" id="RU003749"/>
    </source>
</evidence>
<proteinExistence type="inferred from homology"/>
<dbReference type="Proteomes" id="UP000019277">
    <property type="component" value="Unassembled WGS sequence"/>
</dbReference>
<dbReference type="InterPro" id="IPR002645">
    <property type="entry name" value="STAS_dom"/>
</dbReference>
<dbReference type="eggNOG" id="COG1366">
    <property type="taxonomic scope" value="Bacteria"/>
</dbReference>
<dbReference type="NCBIfam" id="TIGR00377">
    <property type="entry name" value="ant_ant_sig"/>
    <property type="match status" value="1"/>
</dbReference>
<name>W7IU58_9PSEU</name>
<dbReference type="PANTHER" id="PTHR33495:SF2">
    <property type="entry name" value="ANTI-SIGMA FACTOR ANTAGONIST TM_1081-RELATED"/>
    <property type="match status" value="1"/>
</dbReference>
<dbReference type="InterPro" id="IPR003658">
    <property type="entry name" value="Anti-sigma_ant"/>
</dbReference>
<reference evidence="4 5" key="1">
    <citation type="journal article" date="2014" name="Genome Announc.">
        <title>Draft Genome Sequence of the Antitrypanosomally Active Sponge-Associated Bacterium Actinokineospora sp. Strain EG49.</title>
        <authorList>
            <person name="Harjes J."/>
            <person name="Ryu T."/>
            <person name="Abdelmohsen U.R."/>
            <person name="Moitinho-Silva L."/>
            <person name="Horn H."/>
            <person name="Ravasi T."/>
            <person name="Hentschel U."/>
        </authorList>
    </citation>
    <scope>NUCLEOTIDE SEQUENCE [LARGE SCALE GENOMIC DNA]</scope>
    <source>
        <strain evidence="4 5">EG49</strain>
    </source>
</reference>
<dbReference type="EMBL" id="AYXG01000028">
    <property type="protein sequence ID" value="EWC63903.1"/>
    <property type="molecule type" value="Genomic_DNA"/>
</dbReference>
<dbReference type="OrthoDB" id="3393696at2"/>
<gene>
    <name evidence="4" type="ORF">UO65_0733</name>
</gene>
<comment type="caution">
    <text evidence="4">The sequence shown here is derived from an EMBL/GenBank/DDBJ whole genome shotgun (WGS) entry which is preliminary data.</text>
</comment>
<dbReference type="PANTHER" id="PTHR33495">
    <property type="entry name" value="ANTI-SIGMA FACTOR ANTAGONIST TM_1081-RELATED-RELATED"/>
    <property type="match status" value="1"/>
</dbReference>
<dbReference type="Gene3D" id="3.30.750.24">
    <property type="entry name" value="STAS domain"/>
    <property type="match status" value="1"/>
</dbReference>
<dbReference type="InterPro" id="IPR036513">
    <property type="entry name" value="STAS_dom_sf"/>
</dbReference>
<dbReference type="SUPFAM" id="SSF52091">
    <property type="entry name" value="SpoIIaa-like"/>
    <property type="match status" value="1"/>
</dbReference>
<dbReference type="AlphaFoldDB" id="W7IU58"/>
<accession>W7IU58</accession>
<organism evidence="4 5">
    <name type="scientific">Actinokineospora spheciospongiae</name>
    <dbReference type="NCBI Taxonomy" id="909613"/>
    <lineage>
        <taxon>Bacteria</taxon>
        <taxon>Bacillati</taxon>
        <taxon>Actinomycetota</taxon>
        <taxon>Actinomycetes</taxon>
        <taxon>Pseudonocardiales</taxon>
        <taxon>Pseudonocardiaceae</taxon>
        <taxon>Actinokineospora</taxon>
    </lineage>
</organism>
<feature type="domain" description="STAS" evidence="3">
    <location>
        <begin position="19"/>
        <end position="124"/>
    </location>
</feature>
<dbReference type="CDD" id="cd07043">
    <property type="entry name" value="STAS_anti-anti-sigma_factors"/>
    <property type="match status" value="1"/>
</dbReference>
<sequence length="124" mass="13215">MDDDTGQGDDVGKATSAAGSVELITTDGPTVLRVTGALDLALAPKLQQLVERAVRHGDRVLVVDLTEVDFLASAGMSVLVRTHREQPGMRVVAEGRVVLRPLQITRLTDELDIYPTLDAAVAGR</sequence>
<dbReference type="RefSeq" id="WP_035278699.1">
    <property type="nucleotide sequence ID" value="NZ_AYXG01000028.1"/>
</dbReference>
<evidence type="ECO:0000313" key="5">
    <source>
        <dbReference type="Proteomes" id="UP000019277"/>
    </source>
</evidence>
<dbReference type="GO" id="GO:0043856">
    <property type="term" value="F:anti-sigma factor antagonist activity"/>
    <property type="evidence" value="ECO:0007669"/>
    <property type="project" value="InterPro"/>
</dbReference>
<keyword evidence="5" id="KW-1185">Reference proteome</keyword>
<comment type="similarity">
    <text evidence="1 2">Belongs to the anti-sigma-factor antagonist family.</text>
</comment>